<dbReference type="AlphaFoldDB" id="A0A084IHM0"/>
<reference evidence="13 14" key="1">
    <citation type="submission" date="2013-03" db="EMBL/GenBank/DDBJ databases">
        <title>Salinisphaera hydrothermalis C41B8 Genome Sequencing.</title>
        <authorList>
            <person name="Li C."/>
            <person name="Lai Q."/>
            <person name="Shao Z."/>
        </authorList>
    </citation>
    <scope>NUCLEOTIDE SEQUENCE [LARGE SCALE GENOMIC DNA]</scope>
    <source>
        <strain evidence="13 14">C41B8</strain>
    </source>
</reference>
<feature type="domain" description="UvrD-like helicase ATP-binding" evidence="11">
    <location>
        <begin position="27"/>
        <end position="324"/>
    </location>
</feature>
<sequence>MSATVDDLQVPAAADDHLAGLNPAQREAAGFGMAAPCGWDADPLLILAGAGSGKTQTLSHRAAHLVLSGVDPRRILLLTFSRRAAEEMTRRAHAICESALATRGRKGQGVRLPWAGTFHAIGARLLREYAPRLGLDEAFSILDRGDAADLMDVARHDAGLAARSRDGGKRFPRKDTCLAIYSAAVNRQAPLVEVLDGWFPWCAEHHDDLKRLFADYTARKQARATLDYDDLLLYWHLVMQNGALADEIGARFDHVLVDEYQDTNGLQAAILQAMKPTGRGLTVVGDDAQAIYGFRAAEVDNILDFPKTYCGTQVVTLEANYRSTQAILDAANTLMGEATRAYAKQLTATRGVGVKPRHVTVMDTTAEARWVVDAVLARRETGIDLKRQAVLFRNGHHANDLEIELIRRNVPFKKYGGLKFLEAAHVKDFLGLLRWADNPRHEIAAWRSMQIVPGVGPGTARQAFEALEAAGDRIEALADFRPARADRAAWQAMIETVAALAADNAWPAALAPAAAWYKAQLDTRFEPPNTARAGDIDDLARIGARYGDAPAFLTELTLDPPQATGDHNDDALADEDYLILSTVHSAKGQEWDSVHVLHVADGTFPNEFSTKTEAGLEEERRLLYVAMTRAKNELSLISPLRYYVTQQAAYGDAHVYGANSRFLTPAVMACFESVVDAPAHDAGRAAGQAGGEATLDLGAAAAALWQ</sequence>
<keyword evidence="6" id="KW-0413">Isomerase</keyword>
<evidence type="ECO:0000313" key="13">
    <source>
        <dbReference type="EMBL" id="KEZ76204.1"/>
    </source>
</evidence>
<evidence type="ECO:0000256" key="8">
    <source>
        <dbReference type="ARBA" id="ARBA00034808"/>
    </source>
</evidence>
<organism evidence="13 14">
    <name type="scientific">Salinisphaera hydrothermalis (strain C41B8)</name>
    <dbReference type="NCBI Taxonomy" id="1304275"/>
    <lineage>
        <taxon>Bacteria</taxon>
        <taxon>Pseudomonadati</taxon>
        <taxon>Pseudomonadota</taxon>
        <taxon>Gammaproteobacteria</taxon>
        <taxon>Salinisphaerales</taxon>
        <taxon>Salinisphaeraceae</taxon>
        <taxon>Salinisphaera</taxon>
    </lineage>
</organism>
<dbReference type="PATRIC" id="fig|1304275.5.peg.3293"/>
<dbReference type="InterPro" id="IPR000212">
    <property type="entry name" value="DNA_helicase_UvrD/REP"/>
</dbReference>
<dbReference type="InterPro" id="IPR027417">
    <property type="entry name" value="P-loop_NTPase"/>
</dbReference>
<dbReference type="Pfam" id="PF13361">
    <property type="entry name" value="UvrD_C"/>
    <property type="match status" value="2"/>
</dbReference>
<dbReference type="OrthoDB" id="5905204at2"/>
<evidence type="ECO:0000259" key="11">
    <source>
        <dbReference type="PROSITE" id="PS51198"/>
    </source>
</evidence>
<dbReference type="PANTHER" id="PTHR11070">
    <property type="entry name" value="UVRD / RECB / PCRA DNA HELICASE FAMILY MEMBER"/>
    <property type="match status" value="1"/>
</dbReference>
<dbReference type="GO" id="GO:0003677">
    <property type="term" value="F:DNA binding"/>
    <property type="evidence" value="ECO:0007669"/>
    <property type="project" value="InterPro"/>
</dbReference>
<evidence type="ECO:0000256" key="2">
    <source>
        <dbReference type="ARBA" id="ARBA00022741"/>
    </source>
</evidence>
<dbReference type="GO" id="GO:0005524">
    <property type="term" value="F:ATP binding"/>
    <property type="evidence" value="ECO:0007669"/>
    <property type="project" value="UniProtKB-UniRule"/>
</dbReference>
<dbReference type="STRING" id="1304275.C41B8_16084"/>
<dbReference type="CDD" id="cd17932">
    <property type="entry name" value="DEXQc_UvrD"/>
    <property type="match status" value="1"/>
</dbReference>
<keyword evidence="3 10" id="KW-0378">Hydrolase</keyword>
<evidence type="ECO:0000256" key="9">
    <source>
        <dbReference type="ARBA" id="ARBA00048988"/>
    </source>
</evidence>
<evidence type="ECO:0000256" key="6">
    <source>
        <dbReference type="ARBA" id="ARBA00023235"/>
    </source>
</evidence>
<dbReference type="InterPro" id="IPR013986">
    <property type="entry name" value="DExx_box_DNA_helicase_dom_sf"/>
</dbReference>
<dbReference type="EC" id="5.6.2.4" evidence="8"/>
<dbReference type="GO" id="GO:0016887">
    <property type="term" value="F:ATP hydrolysis activity"/>
    <property type="evidence" value="ECO:0007669"/>
    <property type="project" value="RHEA"/>
</dbReference>
<dbReference type="EMBL" id="APNK01000036">
    <property type="protein sequence ID" value="KEZ76204.1"/>
    <property type="molecule type" value="Genomic_DNA"/>
</dbReference>
<gene>
    <name evidence="13" type="ORF">C41B8_16084</name>
</gene>
<keyword evidence="4 10" id="KW-0347">Helicase</keyword>
<comment type="catalytic activity">
    <reaction evidence="7">
        <text>Couples ATP hydrolysis with the unwinding of duplex DNA by translocating in the 3'-5' direction.</text>
        <dbReference type="EC" id="5.6.2.4"/>
    </reaction>
</comment>
<dbReference type="Proteomes" id="UP000028302">
    <property type="component" value="Unassembled WGS sequence"/>
</dbReference>
<keyword evidence="2 10" id="KW-0547">Nucleotide-binding</keyword>
<comment type="caution">
    <text evidence="13">The sequence shown here is derived from an EMBL/GenBank/DDBJ whole genome shotgun (WGS) entry which is preliminary data.</text>
</comment>
<evidence type="ECO:0000313" key="14">
    <source>
        <dbReference type="Proteomes" id="UP000028302"/>
    </source>
</evidence>
<keyword evidence="14" id="KW-1185">Reference proteome</keyword>
<dbReference type="Gene3D" id="3.40.50.300">
    <property type="entry name" value="P-loop containing nucleotide triphosphate hydrolases"/>
    <property type="match status" value="2"/>
</dbReference>
<dbReference type="Pfam" id="PF00580">
    <property type="entry name" value="UvrD-helicase"/>
    <property type="match status" value="1"/>
</dbReference>
<dbReference type="InterPro" id="IPR014016">
    <property type="entry name" value="UvrD-like_ATP-bd"/>
</dbReference>
<feature type="binding site" evidence="10">
    <location>
        <begin position="48"/>
        <end position="55"/>
    </location>
    <ligand>
        <name>ATP</name>
        <dbReference type="ChEBI" id="CHEBI:30616"/>
    </ligand>
</feature>
<feature type="domain" description="UvrD-like helicase C-terminal" evidence="12">
    <location>
        <begin position="325"/>
        <end position="588"/>
    </location>
</feature>
<proteinExistence type="inferred from homology"/>
<evidence type="ECO:0000256" key="5">
    <source>
        <dbReference type="ARBA" id="ARBA00022840"/>
    </source>
</evidence>
<dbReference type="InterPro" id="IPR014017">
    <property type="entry name" value="DNA_helicase_UvrD-like_C"/>
</dbReference>
<accession>A0A084IHM0</accession>
<name>A0A084IHM0_SALHC</name>
<dbReference type="eggNOG" id="COG0210">
    <property type="taxonomic scope" value="Bacteria"/>
</dbReference>
<dbReference type="PANTHER" id="PTHR11070:SF3">
    <property type="entry name" value="DNA 3'-5' HELICASE"/>
    <property type="match status" value="1"/>
</dbReference>
<dbReference type="GO" id="GO:0043138">
    <property type="term" value="F:3'-5' DNA helicase activity"/>
    <property type="evidence" value="ECO:0007669"/>
    <property type="project" value="UniProtKB-EC"/>
</dbReference>
<dbReference type="PROSITE" id="PS51198">
    <property type="entry name" value="UVRD_HELICASE_ATP_BIND"/>
    <property type="match status" value="1"/>
</dbReference>
<evidence type="ECO:0000256" key="3">
    <source>
        <dbReference type="ARBA" id="ARBA00022801"/>
    </source>
</evidence>
<dbReference type="PROSITE" id="PS51217">
    <property type="entry name" value="UVRD_HELICASE_CTER"/>
    <property type="match status" value="1"/>
</dbReference>
<dbReference type="RefSeq" id="WP_037340565.1">
    <property type="nucleotide sequence ID" value="NZ_APNK01000036.1"/>
</dbReference>
<dbReference type="SUPFAM" id="SSF52540">
    <property type="entry name" value="P-loop containing nucleoside triphosphate hydrolases"/>
    <property type="match status" value="1"/>
</dbReference>
<evidence type="ECO:0000256" key="1">
    <source>
        <dbReference type="ARBA" id="ARBA00009922"/>
    </source>
</evidence>
<comment type="catalytic activity">
    <reaction evidence="9">
        <text>ATP + H2O = ADP + phosphate + H(+)</text>
        <dbReference type="Rhea" id="RHEA:13065"/>
        <dbReference type="ChEBI" id="CHEBI:15377"/>
        <dbReference type="ChEBI" id="CHEBI:15378"/>
        <dbReference type="ChEBI" id="CHEBI:30616"/>
        <dbReference type="ChEBI" id="CHEBI:43474"/>
        <dbReference type="ChEBI" id="CHEBI:456216"/>
        <dbReference type="EC" id="5.6.2.4"/>
    </reaction>
</comment>
<evidence type="ECO:0000259" key="12">
    <source>
        <dbReference type="PROSITE" id="PS51217"/>
    </source>
</evidence>
<evidence type="ECO:0000256" key="10">
    <source>
        <dbReference type="PROSITE-ProRule" id="PRU00560"/>
    </source>
</evidence>
<keyword evidence="5 10" id="KW-0067">ATP-binding</keyword>
<evidence type="ECO:0000256" key="7">
    <source>
        <dbReference type="ARBA" id="ARBA00034617"/>
    </source>
</evidence>
<dbReference type="Gene3D" id="1.10.486.10">
    <property type="entry name" value="PCRA, domain 4"/>
    <property type="match status" value="1"/>
</dbReference>
<dbReference type="GO" id="GO:0005829">
    <property type="term" value="C:cytosol"/>
    <property type="evidence" value="ECO:0007669"/>
    <property type="project" value="TreeGrafter"/>
</dbReference>
<protein>
    <recommendedName>
        <fullName evidence="8">DNA 3'-5' helicase</fullName>
        <ecNumber evidence="8">5.6.2.4</ecNumber>
    </recommendedName>
</protein>
<dbReference type="Gene3D" id="1.10.10.160">
    <property type="match status" value="1"/>
</dbReference>
<evidence type="ECO:0000256" key="4">
    <source>
        <dbReference type="ARBA" id="ARBA00022806"/>
    </source>
</evidence>
<dbReference type="GO" id="GO:0000725">
    <property type="term" value="P:recombinational repair"/>
    <property type="evidence" value="ECO:0007669"/>
    <property type="project" value="TreeGrafter"/>
</dbReference>
<comment type="similarity">
    <text evidence="1">Belongs to the helicase family. UvrD subfamily.</text>
</comment>